<keyword evidence="8 13" id="KW-0460">Magnesium</keyword>
<feature type="active site" evidence="13">
    <location>
        <position position="67"/>
    </location>
</feature>
<gene>
    <name evidence="13" type="primary">ruvC</name>
    <name evidence="15" type="ORF">A2788_02160</name>
</gene>
<comment type="function">
    <text evidence="13">The RuvA-RuvB-RuvC complex processes Holliday junction (HJ) DNA during genetic recombination and DNA repair. Endonuclease that resolves HJ intermediates. Cleaves cruciform DNA by making single-stranded nicks across the HJ at symmetrical positions within the homologous arms, yielding a 5'-phosphate and a 3'-hydroxyl group; requires a central core of homology in the junction. The consensus cleavage sequence is 5'-(A/T)TT(C/G)-3'. Cleavage occurs on the 3'-side of the TT dinucleotide at the point of strand exchange. HJ branch migration catalyzed by RuvA-RuvB allows RuvC to scan DNA until it finds its consensus sequence, where it cleaves and resolves the cruciform DNA.</text>
</comment>
<evidence type="ECO:0000256" key="1">
    <source>
        <dbReference type="ARBA" id="ARBA00009518"/>
    </source>
</evidence>
<evidence type="ECO:0000256" key="7">
    <source>
        <dbReference type="ARBA" id="ARBA00022801"/>
    </source>
</evidence>
<evidence type="ECO:0000256" key="12">
    <source>
        <dbReference type="ARBA" id="ARBA00029354"/>
    </source>
</evidence>
<dbReference type="InterPro" id="IPR002176">
    <property type="entry name" value="X-over_junc_endoDNase_RuvC"/>
</dbReference>
<feature type="binding site" evidence="13">
    <location>
        <position position="67"/>
    </location>
    <ligand>
        <name>Mg(2+)</name>
        <dbReference type="ChEBI" id="CHEBI:18420"/>
        <label>2</label>
    </ligand>
</feature>
<feature type="active site" evidence="13">
    <location>
        <position position="7"/>
    </location>
</feature>
<keyword evidence="7 13" id="KW-0378">Hydrolase</keyword>
<dbReference type="GO" id="GO:0006310">
    <property type="term" value="P:DNA recombination"/>
    <property type="evidence" value="ECO:0007669"/>
    <property type="project" value="UniProtKB-UniRule"/>
</dbReference>
<dbReference type="InterPro" id="IPR020563">
    <property type="entry name" value="X-over_junc_endoDNase_Mg_BS"/>
</dbReference>
<evidence type="ECO:0000256" key="5">
    <source>
        <dbReference type="ARBA" id="ARBA00022759"/>
    </source>
</evidence>
<protein>
    <recommendedName>
        <fullName evidence="13 14">Crossover junction endodeoxyribonuclease RuvC</fullName>
        <ecNumber evidence="13 14">3.1.21.10</ecNumber>
    </recommendedName>
    <alternativeName>
        <fullName evidence="13">Holliday junction nuclease RuvC</fullName>
    </alternativeName>
    <alternativeName>
        <fullName evidence="13">Holliday junction resolvase RuvC</fullName>
    </alternativeName>
</protein>
<dbReference type="EMBL" id="MEWS01000027">
    <property type="protein sequence ID" value="OGC81913.1"/>
    <property type="molecule type" value="Genomic_DNA"/>
</dbReference>
<dbReference type="GO" id="GO:0006281">
    <property type="term" value="P:DNA repair"/>
    <property type="evidence" value="ECO:0007669"/>
    <property type="project" value="UniProtKB-UniRule"/>
</dbReference>
<keyword evidence="6 13" id="KW-0227">DNA damage</keyword>
<dbReference type="PANTHER" id="PTHR30194:SF3">
    <property type="entry name" value="CROSSOVER JUNCTION ENDODEOXYRIBONUCLEASE RUVC"/>
    <property type="match status" value="1"/>
</dbReference>
<dbReference type="FunFam" id="3.30.420.10:FF:000002">
    <property type="entry name" value="Crossover junction endodeoxyribonuclease RuvC"/>
    <property type="match status" value="1"/>
</dbReference>
<keyword evidence="11 13" id="KW-0234">DNA repair</keyword>
<dbReference type="SUPFAM" id="SSF53098">
    <property type="entry name" value="Ribonuclease H-like"/>
    <property type="match status" value="1"/>
</dbReference>
<dbReference type="Proteomes" id="UP000177521">
    <property type="component" value="Unassembled WGS sequence"/>
</dbReference>
<evidence type="ECO:0000313" key="15">
    <source>
        <dbReference type="EMBL" id="OGC81913.1"/>
    </source>
</evidence>
<dbReference type="CDD" id="cd16962">
    <property type="entry name" value="RuvC"/>
    <property type="match status" value="1"/>
</dbReference>
<comment type="catalytic activity">
    <reaction evidence="12 13">
        <text>Endonucleolytic cleavage at a junction such as a reciprocal single-stranded crossover between two homologous DNA duplexes (Holliday junction).</text>
        <dbReference type="EC" id="3.1.21.10"/>
    </reaction>
</comment>
<dbReference type="GO" id="GO:0005737">
    <property type="term" value="C:cytoplasm"/>
    <property type="evidence" value="ECO:0007669"/>
    <property type="project" value="UniProtKB-SubCell"/>
</dbReference>
<comment type="subcellular location">
    <subcellularLocation>
        <location evidence="13">Cytoplasm</location>
    </subcellularLocation>
</comment>
<dbReference type="HAMAP" id="MF_00034">
    <property type="entry name" value="RuvC"/>
    <property type="match status" value="1"/>
</dbReference>
<dbReference type="GO" id="GO:0008821">
    <property type="term" value="F:crossover junction DNA endonuclease activity"/>
    <property type="evidence" value="ECO:0007669"/>
    <property type="project" value="UniProtKB-UniRule"/>
</dbReference>
<dbReference type="PRINTS" id="PR00696">
    <property type="entry name" value="RSOLVASERUVC"/>
</dbReference>
<dbReference type="InterPro" id="IPR036397">
    <property type="entry name" value="RNaseH_sf"/>
</dbReference>
<evidence type="ECO:0000256" key="9">
    <source>
        <dbReference type="ARBA" id="ARBA00023125"/>
    </source>
</evidence>
<evidence type="ECO:0000256" key="8">
    <source>
        <dbReference type="ARBA" id="ARBA00022842"/>
    </source>
</evidence>
<dbReference type="NCBIfam" id="TIGR00228">
    <property type="entry name" value="ruvC"/>
    <property type="match status" value="1"/>
</dbReference>
<name>A0A1F4XLE2_9BACT</name>
<evidence type="ECO:0000256" key="4">
    <source>
        <dbReference type="ARBA" id="ARBA00022723"/>
    </source>
</evidence>
<reference evidence="15 16" key="1">
    <citation type="journal article" date="2016" name="Nat. Commun.">
        <title>Thousands of microbial genomes shed light on interconnected biogeochemical processes in an aquifer system.</title>
        <authorList>
            <person name="Anantharaman K."/>
            <person name="Brown C.T."/>
            <person name="Hug L.A."/>
            <person name="Sharon I."/>
            <person name="Castelle C.J."/>
            <person name="Probst A.J."/>
            <person name="Thomas B.C."/>
            <person name="Singh A."/>
            <person name="Wilkins M.J."/>
            <person name="Karaoz U."/>
            <person name="Brodie E.L."/>
            <person name="Williams K.H."/>
            <person name="Hubbard S.S."/>
            <person name="Banfield J.F."/>
        </authorList>
    </citation>
    <scope>NUCLEOTIDE SEQUENCE [LARGE SCALE GENOMIC DNA]</scope>
</reference>
<feature type="binding site" evidence="13">
    <location>
        <position position="7"/>
    </location>
    <ligand>
        <name>Mg(2+)</name>
        <dbReference type="ChEBI" id="CHEBI:18420"/>
        <label>1</label>
    </ligand>
</feature>
<feature type="binding site" evidence="13">
    <location>
        <position position="140"/>
    </location>
    <ligand>
        <name>Mg(2+)</name>
        <dbReference type="ChEBI" id="CHEBI:18420"/>
        <label>1</label>
    </ligand>
</feature>
<accession>A0A1F4XLE2</accession>
<evidence type="ECO:0000256" key="13">
    <source>
        <dbReference type="HAMAP-Rule" id="MF_00034"/>
    </source>
</evidence>
<comment type="similarity">
    <text evidence="1 13">Belongs to the RuvC family.</text>
</comment>
<sequence>MRILGIDPGLTTMGYGLIELEQDKEFYLSCGVIKTAPELPVGEALTILRGQLKALLAQYQPDLAGVEKLYVVKNLKTAMKVGEARGVIMQLLQESGVPAEEYIPTEIKQAVTGYGQATKQQIQAMVKRILRLDFLPKPADAADALAIALTASRLSKFKRLTGQAQAGMLKES</sequence>
<dbReference type="PROSITE" id="PS01321">
    <property type="entry name" value="RUVC"/>
    <property type="match status" value="1"/>
</dbReference>
<evidence type="ECO:0000256" key="2">
    <source>
        <dbReference type="ARBA" id="ARBA00022490"/>
    </source>
</evidence>
<keyword evidence="4 13" id="KW-0479">Metal-binding</keyword>
<dbReference type="AlphaFoldDB" id="A0A1F4XLE2"/>
<evidence type="ECO:0000256" key="14">
    <source>
        <dbReference type="NCBIfam" id="TIGR00228"/>
    </source>
</evidence>
<comment type="cofactor">
    <cofactor evidence="13">
        <name>Mg(2+)</name>
        <dbReference type="ChEBI" id="CHEBI:18420"/>
    </cofactor>
    <text evidence="13">Binds 2 Mg(2+) ion per subunit.</text>
</comment>
<evidence type="ECO:0000313" key="16">
    <source>
        <dbReference type="Proteomes" id="UP000177521"/>
    </source>
</evidence>
<dbReference type="Gene3D" id="3.30.420.10">
    <property type="entry name" value="Ribonuclease H-like superfamily/Ribonuclease H"/>
    <property type="match status" value="1"/>
</dbReference>
<evidence type="ECO:0000256" key="11">
    <source>
        <dbReference type="ARBA" id="ARBA00023204"/>
    </source>
</evidence>
<keyword evidence="2 13" id="KW-0963">Cytoplasm</keyword>
<evidence type="ECO:0000256" key="10">
    <source>
        <dbReference type="ARBA" id="ARBA00023172"/>
    </source>
</evidence>
<comment type="caution">
    <text evidence="15">The sequence shown here is derived from an EMBL/GenBank/DDBJ whole genome shotgun (WGS) entry which is preliminary data.</text>
</comment>
<organism evidence="15 16">
    <name type="scientific">Candidatus Abawacabacteria bacterium RIFCSPHIGHO2_01_FULL_46_8</name>
    <dbReference type="NCBI Taxonomy" id="1817815"/>
    <lineage>
        <taxon>Bacteria</taxon>
        <taxon>Candidatus Abawacaibacteriota</taxon>
    </lineage>
</organism>
<dbReference type="PANTHER" id="PTHR30194">
    <property type="entry name" value="CROSSOVER JUNCTION ENDODEOXYRIBONUCLEASE RUVC"/>
    <property type="match status" value="1"/>
</dbReference>
<feature type="active site" evidence="13">
    <location>
        <position position="140"/>
    </location>
</feature>
<keyword evidence="9 13" id="KW-0238">DNA-binding</keyword>
<keyword evidence="10 13" id="KW-0233">DNA recombination</keyword>
<proteinExistence type="inferred from homology"/>
<dbReference type="Pfam" id="PF02075">
    <property type="entry name" value="RuvC"/>
    <property type="match status" value="1"/>
</dbReference>
<evidence type="ECO:0000256" key="6">
    <source>
        <dbReference type="ARBA" id="ARBA00022763"/>
    </source>
</evidence>
<dbReference type="InterPro" id="IPR012337">
    <property type="entry name" value="RNaseH-like_sf"/>
</dbReference>
<dbReference type="GO" id="GO:0048476">
    <property type="term" value="C:Holliday junction resolvase complex"/>
    <property type="evidence" value="ECO:0007669"/>
    <property type="project" value="UniProtKB-UniRule"/>
</dbReference>
<dbReference type="NCBIfam" id="NF000711">
    <property type="entry name" value="PRK00039.2-1"/>
    <property type="match status" value="1"/>
</dbReference>
<dbReference type="EC" id="3.1.21.10" evidence="13 14"/>
<dbReference type="GO" id="GO:0003677">
    <property type="term" value="F:DNA binding"/>
    <property type="evidence" value="ECO:0007669"/>
    <property type="project" value="UniProtKB-KW"/>
</dbReference>
<keyword evidence="3 13" id="KW-0540">Nuclease</keyword>
<keyword evidence="5 13" id="KW-0255">Endonuclease</keyword>
<dbReference type="GO" id="GO:0000287">
    <property type="term" value="F:magnesium ion binding"/>
    <property type="evidence" value="ECO:0007669"/>
    <property type="project" value="UniProtKB-UniRule"/>
</dbReference>
<evidence type="ECO:0000256" key="3">
    <source>
        <dbReference type="ARBA" id="ARBA00022722"/>
    </source>
</evidence>
<comment type="subunit">
    <text evidence="13">Homodimer which binds Holliday junction (HJ) DNA. The HJ becomes 2-fold symmetrical on binding to RuvC with unstacked arms; it has a different conformation from HJ DNA in complex with RuvA. In the full resolvosome a probable DNA-RuvA(4)-RuvB(12)-RuvC(2) complex forms which resolves the HJ.</text>
</comment>